<dbReference type="CDD" id="cd10527">
    <property type="entry name" value="SET_LSMT"/>
    <property type="match status" value="1"/>
</dbReference>
<accession>A0ABP0MN50</accession>
<reference evidence="1 2" key="1">
    <citation type="submission" date="2024-02" db="EMBL/GenBank/DDBJ databases">
        <authorList>
            <person name="Chen Y."/>
            <person name="Shah S."/>
            <person name="Dougan E. K."/>
            <person name="Thang M."/>
            <person name="Chan C."/>
        </authorList>
    </citation>
    <scope>NUCLEOTIDE SEQUENCE [LARGE SCALE GENOMIC DNA]</scope>
</reference>
<keyword evidence="2" id="KW-1185">Reference proteome</keyword>
<dbReference type="SUPFAM" id="SSF82199">
    <property type="entry name" value="SET domain"/>
    <property type="match status" value="1"/>
</dbReference>
<comment type="caution">
    <text evidence="1">The sequence shown here is derived from an EMBL/GenBank/DDBJ whole genome shotgun (WGS) entry which is preliminary data.</text>
</comment>
<protein>
    <submittedName>
        <fullName evidence="1">Ras-related protein RABE1a</fullName>
    </submittedName>
</protein>
<dbReference type="Proteomes" id="UP001642464">
    <property type="component" value="Unassembled WGS sequence"/>
</dbReference>
<dbReference type="EMBL" id="CAXAMM010022492">
    <property type="protein sequence ID" value="CAK9052112.1"/>
    <property type="molecule type" value="Genomic_DNA"/>
</dbReference>
<dbReference type="Gene3D" id="3.90.1410.10">
    <property type="entry name" value="set domain protein methyltransferase, domain 1"/>
    <property type="match status" value="1"/>
</dbReference>
<gene>
    <name evidence="1" type="ORF">SCF082_LOCUS28534</name>
</gene>
<evidence type="ECO:0000313" key="1">
    <source>
        <dbReference type="EMBL" id="CAK9052112.1"/>
    </source>
</evidence>
<dbReference type="PANTHER" id="PTHR13271">
    <property type="entry name" value="UNCHARACTERIZED PUTATIVE METHYLTRANSFERASE"/>
    <property type="match status" value="1"/>
</dbReference>
<dbReference type="InterPro" id="IPR046341">
    <property type="entry name" value="SET_dom_sf"/>
</dbReference>
<evidence type="ECO:0000313" key="2">
    <source>
        <dbReference type="Proteomes" id="UP001642464"/>
    </source>
</evidence>
<sequence length="575" mass="64267">MPRAVAVILLGQIFTLVSGHGPAKSWKTLGTPGWKTLRRFLRQRGGVWSSALESGPSEGQSRGSTCVARRAIPSGELLFEIPIDVALWRGTATVGRSSWQHFSALTQTEELILFLAMLMKSNRQLGDSPLATYAALLTQEPPPSSVLWDLEELGWLSGTEAGTMTEHFLRRLARIHAAAPLLVEYSDLKVAFAQYYARHLKLPLGAEQAEPIMLPGIDSCRHREGSAKAVFLPERRVVQLRSSTPLKPGDELFVDAGVEDTTDLLLKGDERVDLKGFALRAGELLAVPLAENGNHQQKRLLLQQLAWPREVRLRSDEVEDLQSLRLASMPDEEFTAWSVGALVGGAPLAVSRAFRTELRASKWLFTMCGAREEAARWTPDGLEQAVSNQASRARIASRYRQTLAEVYQKCRSRAGQKLEKLQSWAMKQHSWVFDYIREAVQNTQKQSAVPPEAWQAQVAHVTQLVAAPMKLSLPTLQDKSQIYEVETIVALVNSKVQDFIPYFEQLLQASSSNFHLDRVTRLALAMARLKGVACGADLTDFQWINQLRGKKDVLGTFKYLLPEMEKLHKEFQRQP</sequence>
<name>A0ABP0MN50_9DINO</name>
<dbReference type="InterPro" id="IPR050600">
    <property type="entry name" value="SETD3_SETD6_MTase"/>
</dbReference>
<proteinExistence type="predicted"/>
<organism evidence="1 2">
    <name type="scientific">Durusdinium trenchii</name>
    <dbReference type="NCBI Taxonomy" id="1381693"/>
    <lineage>
        <taxon>Eukaryota</taxon>
        <taxon>Sar</taxon>
        <taxon>Alveolata</taxon>
        <taxon>Dinophyceae</taxon>
        <taxon>Suessiales</taxon>
        <taxon>Symbiodiniaceae</taxon>
        <taxon>Durusdinium</taxon>
    </lineage>
</organism>